<dbReference type="GO" id="GO:0031683">
    <property type="term" value="F:G-protein beta/gamma-subunit complex binding"/>
    <property type="evidence" value="ECO:0007669"/>
    <property type="project" value="InterPro"/>
</dbReference>
<dbReference type="GO" id="GO:0003924">
    <property type="term" value="F:GTPase activity"/>
    <property type="evidence" value="ECO:0007669"/>
    <property type="project" value="InterPro"/>
</dbReference>
<evidence type="ECO:0000256" key="6">
    <source>
        <dbReference type="ARBA" id="ARBA00023139"/>
    </source>
</evidence>
<dbReference type="GO" id="GO:0005737">
    <property type="term" value="C:cytoplasm"/>
    <property type="evidence" value="ECO:0007669"/>
    <property type="project" value="TreeGrafter"/>
</dbReference>
<dbReference type="WBParaSite" id="ACRNAN_scaffold3382.g17279.t1">
    <property type="protein sequence ID" value="ACRNAN_scaffold3382.g17279.t1"/>
    <property type="gene ID" value="ACRNAN_scaffold3382.g17279"/>
</dbReference>
<evidence type="ECO:0000256" key="8">
    <source>
        <dbReference type="ARBA" id="ARBA00023288"/>
    </source>
</evidence>
<evidence type="ECO:0000313" key="10">
    <source>
        <dbReference type="Proteomes" id="UP000887540"/>
    </source>
</evidence>
<keyword evidence="4" id="KW-0460">Magnesium</keyword>
<dbReference type="GO" id="GO:0046872">
    <property type="term" value="F:metal ion binding"/>
    <property type="evidence" value="ECO:0007669"/>
    <property type="project" value="UniProtKB-KW"/>
</dbReference>
<feature type="binding site" evidence="9">
    <location>
        <begin position="10"/>
        <end position="14"/>
    </location>
    <ligand>
        <name>GTP</name>
        <dbReference type="ChEBI" id="CHEBI:37565"/>
    </ligand>
</feature>
<name>A0A914DR24_9BILA</name>
<dbReference type="SMART" id="SM00275">
    <property type="entry name" value="G_alpha"/>
    <property type="match status" value="1"/>
</dbReference>
<dbReference type="CDD" id="cd00066">
    <property type="entry name" value="G-alpha"/>
    <property type="match status" value="1"/>
</dbReference>
<evidence type="ECO:0000313" key="11">
    <source>
        <dbReference type="WBParaSite" id="ACRNAN_scaffold3382.g17279.t1"/>
    </source>
</evidence>
<dbReference type="GO" id="GO:0007188">
    <property type="term" value="P:adenylate cyclase-modulating G protein-coupled receptor signaling pathway"/>
    <property type="evidence" value="ECO:0007669"/>
    <property type="project" value="TreeGrafter"/>
</dbReference>
<feature type="binding site" evidence="9">
    <location>
        <position position="136"/>
    </location>
    <ligand>
        <name>GTP</name>
        <dbReference type="ChEBI" id="CHEBI:37565"/>
    </ligand>
</feature>
<protein>
    <submittedName>
        <fullName evidence="11">Uncharacterized protein</fullName>
    </submittedName>
</protein>
<dbReference type="PANTHER" id="PTHR10218">
    <property type="entry name" value="GTP-BINDING PROTEIN ALPHA SUBUNIT"/>
    <property type="match status" value="1"/>
</dbReference>
<sequence length="163" mass="18985">MKDKDFRVYDVGGQRSERKKWIHCFEGVHAIIFLTAISEFDQVLLEDATTNRLMESTRLFAAICNSSWFIQTSMIVFLNKKDLFEEKIHRNKSIKLCFEEYDGPNTYSDSISYIETKFKSVNANPNKEIYTHQTCATDTNQVNLIMDSVVDNIVKKNLTRMGY</sequence>
<dbReference type="AlphaFoldDB" id="A0A914DR24"/>
<feature type="binding site" evidence="9">
    <location>
        <begin position="79"/>
        <end position="82"/>
    </location>
    <ligand>
        <name>GTP</name>
        <dbReference type="ChEBI" id="CHEBI:37565"/>
    </ligand>
</feature>
<evidence type="ECO:0000256" key="9">
    <source>
        <dbReference type="PIRSR" id="PIRSR601019-1"/>
    </source>
</evidence>
<keyword evidence="1" id="KW-0519">Myristate</keyword>
<keyword evidence="3 9" id="KW-0547">Nucleotide-binding</keyword>
<accession>A0A914DR24</accession>
<evidence type="ECO:0000256" key="7">
    <source>
        <dbReference type="ARBA" id="ARBA00023224"/>
    </source>
</evidence>
<reference evidence="11" key="1">
    <citation type="submission" date="2022-11" db="UniProtKB">
        <authorList>
            <consortium name="WormBaseParasite"/>
        </authorList>
    </citation>
    <scope>IDENTIFICATION</scope>
</reference>
<dbReference type="GO" id="GO:0001664">
    <property type="term" value="F:G protein-coupled receptor binding"/>
    <property type="evidence" value="ECO:0007669"/>
    <property type="project" value="TreeGrafter"/>
</dbReference>
<evidence type="ECO:0000256" key="1">
    <source>
        <dbReference type="ARBA" id="ARBA00022707"/>
    </source>
</evidence>
<dbReference type="FunFam" id="3.40.50.300:FF:002307">
    <property type="entry name" value="Guanine nucleotide-binding protein G(k) subunit alpha"/>
    <property type="match status" value="1"/>
</dbReference>
<proteinExistence type="predicted"/>
<dbReference type="Pfam" id="PF00503">
    <property type="entry name" value="G-alpha"/>
    <property type="match status" value="1"/>
</dbReference>
<keyword evidence="5 9" id="KW-0342">GTP-binding</keyword>
<evidence type="ECO:0000256" key="4">
    <source>
        <dbReference type="ARBA" id="ARBA00022842"/>
    </source>
</evidence>
<dbReference type="PROSITE" id="PS51882">
    <property type="entry name" value="G_ALPHA"/>
    <property type="match status" value="1"/>
</dbReference>
<keyword evidence="8" id="KW-0449">Lipoprotein</keyword>
<dbReference type="PRINTS" id="PR00318">
    <property type="entry name" value="GPROTEINA"/>
</dbReference>
<dbReference type="GO" id="GO:0005525">
    <property type="term" value="F:GTP binding"/>
    <property type="evidence" value="ECO:0007669"/>
    <property type="project" value="UniProtKB-KW"/>
</dbReference>
<evidence type="ECO:0000256" key="5">
    <source>
        <dbReference type="ARBA" id="ARBA00023134"/>
    </source>
</evidence>
<evidence type="ECO:0000256" key="3">
    <source>
        <dbReference type="ARBA" id="ARBA00022741"/>
    </source>
</evidence>
<organism evidence="10 11">
    <name type="scientific">Acrobeloides nanus</name>
    <dbReference type="NCBI Taxonomy" id="290746"/>
    <lineage>
        <taxon>Eukaryota</taxon>
        <taxon>Metazoa</taxon>
        <taxon>Ecdysozoa</taxon>
        <taxon>Nematoda</taxon>
        <taxon>Chromadorea</taxon>
        <taxon>Rhabditida</taxon>
        <taxon>Tylenchina</taxon>
        <taxon>Cephalobomorpha</taxon>
        <taxon>Cephaloboidea</taxon>
        <taxon>Cephalobidae</taxon>
        <taxon>Acrobeloides</taxon>
    </lineage>
</organism>
<keyword evidence="7" id="KW-0807">Transducer</keyword>
<dbReference type="GO" id="GO:0005834">
    <property type="term" value="C:heterotrimeric G-protein complex"/>
    <property type="evidence" value="ECO:0007669"/>
    <property type="project" value="TreeGrafter"/>
</dbReference>
<dbReference type="PANTHER" id="PTHR10218:SF245">
    <property type="entry name" value="GUANINE NUCLEOTIDE-BINDING PROTEIN ALPHA-2 SUBUNIT-RELATED"/>
    <property type="match status" value="1"/>
</dbReference>
<evidence type="ECO:0000256" key="2">
    <source>
        <dbReference type="ARBA" id="ARBA00022723"/>
    </source>
</evidence>
<keyword evidence="2" id="KW-0479">Metal-binding</keyword>
<keyword evidence="10" id="KW-1185">Reference proteome</keyword>
<dbReference type="InterPro" id="IPR027417">
    <property type="entry name" value="P-loop_NTPase"/>
</dbReference>
<keyword evidence="6" id="KW-0564">Palmitate</keyword>
<dbReference type="InterPro" id="IPR001019">
    <property type="entry name" value="Gprotein_alpha_su"/>
</dbReference>
<dbReference type="SUPFAM" id="SSF52540">
    <property type="entry name" value="P-loop containing nucleoside triphosphate hydrolases"/>
    <property type="match status" value="1"/>
</dbReference>
<dbReference type="Gene3D" id="3.40.50.300">
    <property type="entry name" value="P-loop containing nucleotide triphosphate hydrolases"/>
    <property type="match status" value="1"/>
</dbReference>
<dbReference type="Proteomes" id="UP000887540">
    <property type="component" value="Unplaced"/>
</dbReference>